<dbReference type="SUPFAM" id="SSF52833">
    <property type="entry name" value="Thioredoxin-like"/>
    <property type="match status" value="1"/>
</dbReference>
<dbReference type="AlphaFoldDB" id="A0A194S8L4"/>
<evidence type="ECO:0000313" key="2">
    <source>
        <dbReference type="EMBL" id="KPV75746.1"/>
    </source>
</evidence>
<dbReference type="Gene3D" id="3.40.30.10">
    <property type="entry name" value="Glutaredoxin"/>
    <property type="match status" value="1"/>
</dbReference>
<evidence type="ECO:0000259" key="1">
    <source>
        <dbReference type="PROSITE" id="PS50404"/>
    </source>
</evidence>
<dbReference type="STRING" id="578459.A0A194S8L4"/>
<sequence>MPSPLKFYNLVANKGCSSPFFSPPCARVHVALLAKHVPFELVEVTYSDLRSQHWRDKLGVHKATAPFVEREDATFLMDSFAIAKWLDEAYRDRPSLFLPEAPVPVDVGSVPYVAALERYKAFEKTCAAGLGPDFKLFAPILIRRFDPETAAYWSSDARLGDGVWDSVDAATEQDKAESVKAVQRFLTQLSNDHLLDGRLFISSATKPGMEDFFLFSHYRLLRAVSASLAAELFETPASGSCKAWLDRVHKLYPLEEARARDPST</sequence>
<dbReference type="InterPro" id="IPR004045">
    <property type="entry name" value="Glutathione_S-Trfase_N"/>
</dbReference>
<dbReference type="RefSeq" id="XP_018271795.1">
    <property type="nucleotide sequence ID" value="XM_018416500.1"/>
</dbReference>
<name>A0A194S8L4_RHOGW</name>
<dbReference type="GeneID" id="28976948"/>
<proteinExistence type="predicted"/>
<dbReference type="InterPro" id="IPR036249">
    <property type="entry name" value="Thioredoxin-like_sf"/>
</dbReference>
<feature type="domain" description="GST N-terminal" evidence="1">
    <location>
        <begin position="12"/>
        <end position="94"/>
    </location>
</feature>
<dbReference type="OrthoDB" id="4951845at2759"/>
<accession>A0A194S8L4</accession>
<dbReference type="PROSITE" id="PS50404">
    <property type="entry name" value="GST_NTER"/>
    <property type="match status" value="1"/>
</dbReference>
<dbReference type="Pfam" id="PF13417">
    <property type="entry name" value="GST_N_3"/>
    <property type="match status" value="1"/>
</dbReference>
<protein>
    <recommendedName>
        <fullName evidence="1">GST N-terminal domain-containing protein</fullName>
    </recommendedName>
</protein>
<dbReference type="OMA" id="PTHERGP"/>
<organism evidence="2 3">
    <name type="scientific">Rhodotorula graminis (strain WP1)</name>
    <dbReference type="NCBI Taxonomy" id="578459"/>
    <lineage>
        <taxon>Eukaryota</taxon>
        <taxon>Fungi</taxon>
        <taxon>Dikarya</taxon>
        <taxon>Basidiomycota</taxon>
        <taxon>Pucciniomycotina</taxon>
        <taxon>Microbotryomycetes</taxon>
        <taxon>Sporidiobolales</taxon>
        <taxon>Sporidiobolaceae</taxon>
        <taxon>Rhodotorula</taxon>
    </lineage>
</organism>
<gene>
    <name evidence="2" type="ORF">RHOBADRAFT_52776</name>
</gene>
<evidence type="ECO:0000313" key="3">
    <source>
        <dbReference type="Proteomes" id="UP000053890"/>
    </source>
</evidence>
<keyword evidence="3" id="KW-1185">Reference proteome</keyword>
<reference evidence="2 3" key="1">
    <citation type="journal article" date="2015" name="Front. Microbiol.">
        <title>Genome sequence of the plant growth promoting endophytic yeast Rhodotorula graminis WP1.</title>
        <authorList>
            <person name="Firrincieli A."/>
            <person name="Otillar R."/>
            <person name="Salamov A."/>
            <person name="Schmutz J."/>
            <person name="Khan Z."/>
            <person name="Redman R.S."/>
            <person name="Fleck N.D."/>
            <person name="Lindquist E."/>
            <person name="Grigoriev I.V."/>
            <person name="Doty S.L."/>
        </authorList>
    </citation>
    <scope>NUCLEOTIDE SEQUENCE [LARGE SCALE GENOMIC DNA]</scope>
    <source>
        <strain evidence="2 3">WP1</strain>
    </source>
</reference>
<dbReference type="Proteomes" id="UP000053890">
    <property type="component" value="Unassembled WGS sequence"/>
</dbReference>
<dbReference type="EMBL" id="KQ474077">
    <property type="protein sequence ID" value="KPV75746.1"/>
    <property type="molecule type" value="Genomic_DNA"/>
</dbReference>